<keyword evidence="2" id="KW-1185">Reference proteome</keyword>
<name>A0ABW9JM95_9SPHI</name>
<evidence type="ECO:0000313" key="1">
    <source>
        <dbReference type="EMBL" id="MFN0293512.1"/>
    </source>
</evidence>
<comment type="caution">
    <text evidence="1">The sequence shown here is derived from an EMBL/GenBank/DDBJ whole genome shotgun (WGS) entry which is preliminary data.</text>
</comment>
<gene>
    <name evidence="1" type="ORF">E5L68_019180</name>
</gene>
<dbReference type="RefSeq" id="WP_138729183.1">
    <property type="nucleotide sequence ID" value="NZ_SRMP02000050.1"/>
</dbReference>
<organism evidence="1 2">
    <name type="scientific">Pedobacter helvus</name>
    <dbReference type="NCBI Taxonomy" id="2563444"/>
    <lineage>
        <taxon>Bacteria</taxon>
        <taxon>Pseudomonadati</taxon>
        <taxon>Bacteroidota</taxon>
        <taxon>Sphingobacteriia</taxon>
        <taxon>Sphingobacteriales</taxon>
        <taxon>Sphingobacteriaceae</taxon>
        <taxon>Pedobacter</taxon>
    </lineage>
</organism>
<reference evidence="1 2" key="1">
    <citation type="submission" date="2024-12" db="EMBL/GenBank/DDBJ databases">
        <authorList>
            <person name="Hu S."/>
        </authorList>
    </citation>
    <scope>NUCLEOTIDE SEQUENCE [LARGE SCALE GENOMIC DNA]</scope>
    <source>
        <strain evidence="1 2">P-25</strain>
    </source>
</reference>
<proteinExistence type="predicted"/>
<protein>
    <recommendedName>
        <fullName evidence="3">ApeA N-terminal domain-containing protein</fullName>
    </recommendedName>
</protein>
<evidence type="ECO:0000313" key="2">
    <source>
        <dbReference type="Proteomes" id="UP001517367"/>
    </source>
</evidence>
<dbReference type="EMBL" id="SRMP02000050">
    <property type="protein sequence ID" value="MFN0293512.1"/>
    <property type="molecule type" value="Genomic_DNA"/>
</dbReference>
<accession>A0ABW9JM95</accession>
<evidence type="ECO:0008006" key="3">
    <source>
        <dbReference type="Google" id="ProtNLM"/>
    </source>
</evidence>
<dbReference type="Proteomes" id="UP001517367">
    <property type="component" value="Unassembled WGS sequence"/>
</dbReference>
<sequence>MKEKNIFFKDHPDGKYVIMTPPKWIYVEKNETGKGNLHQFQISPECIFQISCHHINDYISAVIESNKILPHDFDLANISFVEQYQQKGNKEVYNWMAQIDGMFYMASYYFDSRSKDHKEVGLELMEVRMALQNLKINRGERKEEAKSKDKKKTSPTKDYTDIVNWREHVVKFYKSMTTQTRPKTERISPLNVDALKLYTLLSCKISRKPNGFFDAVRLHKPLDNPIWWDFILECEIGFIQVWRTPYVVEASYSFDGDFNLESFFNQNINKYSSEIDMMIKNFDRHTVYINHYQSYRQCVETLWKDISEIDLSLPEAFSEHVTNDSEMNNYTKKVEVFLANSIKYHVLAKSMVLNAAFAVESFLNLIIRIGSTPELRIYPDIISKFTKQDFQSRIKSLRFYTRIFSDDVDMGSDIYRETKQLMTLRNKYVHYEEDATHNKLGEIYYDHDYPLQPVETNRPAIEAAKKTYHHPDIDTVRNAYETSKNFVLMLQSLIHEELQENLLFLVEQNPIGYNEARGTYSSVYMPASLDFFTMMKSDSDDRPVL</sequence>